<dbReference type="VEuPathDB" id="AmoebaDB:ACA1_325230"/>
<evidence type="ECO:0000256" key="16">
    <source>
        <dbReference type="ARBA" id="ARBA00049385"/>
    </source>
</evidence>
<evidence type="ECO:0000313" key="18">
    <source>
        <dbReference type="EMBL" id="ELR14907.1"/>
    </source>
</evidence>
<feature type="transmembrane region" description="Helical" evidence="17">
    <location>
        <begin position="98"/>
        <end position="124"/>
    </location>
</feature>
<reference evidence="18 19" key="1">
    <citation type="journal article" date="2013" name="Genome Biol.">
        <title>Genome of Acanthamoeba castellanii highlights extensive lateral gene transfer and early evolution of tyrosine kinase signaling.</title>
        <authorList>
            <person name="Clarke M."/>
            <person name="Lohan A.J."/>
            <person name="Liu B."/>
            <person name="Lagkouvardos I."/>
            <person name="Roy S."/>
            <person name="Zafar N."/>
            <person name="Bertelli C."/>
            <person name="Schilde C."/>
            <person name="Kianianmomeni A."/>
            <person name="Burglin T.R."/>
            <person name="Frech C."/>
            <person name="Turcotte B."/>
            <person name="Kopec K.O."/>
            <person name="Synnott J.M."/>
            <person name="Choo C."/>
            <person name="Paponov I."/>
            <person name="Finkler A."/>
            <person name="Soon Heng Tan C."/>
            <person name="Hutchins A.P."/>
            <person name="Weinmeier T."/>
            <person name="Rattei T."/>
            <person name="Chu J.S."/>
            <person name="Gimenez G."/>
            <person name="Irimia M."/>
            <person name="Rigden D.J."/>
            <person name="Fitzpatrick D.A."/>
            <person name="Lorenzo-Morales J."/>
            <person name="Bateman A."/>
            <person name="Chiu C.H."/>
            <person name="Tang P."/>
            <person name="Hegemann P."/>
            <person name="Fromm H."/>
            <person name="Raoult D."/>
            <person name="Greub G."/>
            <person name="Miranda-Saavedra D."/>
            <person name="Chen N."/>
            <person name="Nash P."/>
            <person name="Ginger M.L."/>
            <person name="Horn M."/>
            <person name="Schaap P."/>
            <person name="Caler L."/>
            <person name="Loftus B."/>
        </authorList>
    </citation>
    <scope>NUCLEOTIDE SEQUENCE [LARGE SCALE GENOMIC DNA]</scope>
    <source>
        <strain evidence="18 19">Neff</strain>
    </source>
</reference>
<dbReference type="PANTHER" id="PTHR10689:SF6">
    <property type="entry name" value="MICROSOMAL GLUTATHIONE S-TRANSFERASE 1"/>
    <property type="match status" value="1"/>
</dbReference>
<comment type="catalytic activity">
    <reaction evidence="16">
        <text>RX + glutathione = an S-substituted glutathione + a halide anion + H(+)</text>
        <dbReference type="Rhea" id="RHEA:16437"/>
        <dbReference type="ChEBI" id="CHEBI:15378"/>
        <dbReference type="ChEBI" id="CHEBI:16042"/>
        <dbReference type="ChEBI" id="CHEBI:17792"/>
        <dbReference type="ChEBI" id="CHEBI:57925"/>
        <dbReference type="ChEBI" id="CHEBI:90779"/>
        <dbReference type="EC" id="2.5.1.18"/>
    </reaction>
    <physiologicalReaction direction="left-to-right" evidence="16">
        <dbReference type="Rhea" id="RHEA:16438"/>
    </physiologicalReaction>
</comment>
<evidence type="ECO:0000256" key="13">
    <source>
        <dbReference type="ARBA" id="ARBA00023136"/>
    </source>
</evidence>
<keyword evidence="10 17" id="KW-1133">Transmembrane helix</keyword>
<dbReference type="GeneID" id="14915516"/>
<evidence type="ECO:0000256" key="10">
    <source>
        <dbReference type="ARBA" id="ARBA00022989"/>
    </source>
</evidence>
<comment type="subunit">
    <text evidence="14">Homotrimer; The trimer binds only one molecule of glutathione.</text>
</comment>
<keyword evidence="7 17" id="KW-0812">Transmembrane</keyword>
<dbReference type="Proteomes" id="UP000011083">
    <property type="component" value="Unassembled WGS sequence"/>
</dbReference>
<dbReference type="Gene3D" id="1.20.120.550">
    <property type="entry name" value="Membrane associated eicosanoid/glutathione metabolism-like domain"/>
    <property type="match status" value="1"/>
</dbReference>
<evidence type="ECO:0000256" key="11">
    <source>
        <dbReference type="ARBA" id="ARBA00022990"/>
    </source>
</evidence>
<name>L8GPP8_ACACF</name>
<dbReference type="GO" id="GO:0005789">
    <property type="term" value="C:endoplasmic reticulum membrane"/>
    <property type="evidence" value="ECO:0007669"/>
    <property type="project" value="UniProtKB-SubCell"/>
</dbReference>
<protein>
    <recommendedName>
        <fullName evidence="15">Microsomal glutathione S-transferase 1</fullName>
        <ecNumber evidence="5">2.5.1.18</ecNumber>
    </recommendedName>
</protein>
<evidence type="ECO:0000313" key="19">
    <source>
        <dbReference type="Proteomes" id="UP000011083"/>
    </source>
</evidence>
<dbReference type="STRING" id="1257118.L8GPP8"/>
<dbReference type="KEGG" id="acan:ACA1_325230"/>
<evidence type="ECO:0000256" key="5">
    <source>
        <dbReference type="ARBA" id="ARBA00012452"/>
    </source>
</evidence>
<comment type="function">
    <text evidence="1">Conjugation of reduced glutathione to a wide number of exogenous and endogenous hydrophobic electrophiles.</text>
</comment>
<proteinExistence type="inferred from homology"/>
<dbReference type="EMBL" id="KB008041">
    <property type="protein sequence ID" value="ELR14907.1"/>
    <property type="molecule type" value="Genomic_DNA"/>
</dbReference>
<keyword evidence="11" id="KW-0007">Acetylation</keyword>
<evidence type="ECO:0000256" key="14">
    <source>
        <dbReference type="ARBA" id="ARBA00038540"/>
    </source>
</evidence>
<dbReference type="SUPFAM" id="SSF161084">
    <property type="entry name" value="MAPEG domain-like"/>
    <property type="match status" value="1"/>
</dbReference>
<dbReference type="RefSeq" id="XP_004336920.1">
    <property type="nucleotide sequence ID" value="XM_004336872.1"/>
</dbReference>
<evidence type="ECO:0000256" key="7">
    <source>
        <dbReference type="ARBA" id="ARBA00022692"/>
    </source>
</evidence>
<evidence type="ECO:0000256" key="12">
    <source>
        <dbReference type="ARBA" id="ARBA00023128"/>
    </source>
</evidence>
<comment type="subcellular location">
    <subcellularLocation>
        <location evidence="3">Endoplasmic reticulum membrane</location>
        <topology evidence="3">Multi-pass membrane protein</topology>
    </subcellularLocation>
    <subcellularLocation>
        <location evidence="2">Mitochondrion outer membrane</location>
    </subcellularLocation>
</comment>
<sequence length="169" mass="18998">MAQAAAPVVSPVTATFQTFLSDPVFATYVLCVVILTVKMLVVSFNVTRLRLSLKAFKYEEDYVKAPKEKAKELLTKTANHPRITRAYGLHTNDMENIYVFYTIGLLFALTSPSVFYAKALLWTYTGARVLHTVFYLASVQPWRAVSYLVHVVAQVLMLVHIGSTVLTYL</sequence>
<keyword evidence="8" id="KW-1000">Mitochondrion outer membrane</keyword>
<dbReference type="PANTHER" id="PTHR10689">
    <property type="entry name" value="MICROSOMAL GLUTATHIONE S-TRANSFERASE 1"/>
    <property type="match status" value="1"/>
</dbReference>
<dbReference type="InterPro" id="IPR023352">
    <property type="entry name" value="MAPEG-like_dom_sf"/>
</dbReference>
<evidence type="ECO:0000256" key="2">
    <source>
        <dbReference type="ARBA" id="ARBA00004294"/>
    </source>
</evidence>
<gene>
    <name evidence="18" type="ORF">ACA1_325230</name>
</gene>
<dbReference type="InterPro" id="IPR040162">
    <property type="entry name" value="MGST1-like"/>
</dbReference>
<dbReference type="AlphaFoldDB" id="L8GPP8"/>
<evidence type="ECO:0000256" key="1">
    <source>
        <dbReference type="ARBA" id="ARBA00003701"/>
    </source>
</evidence>
<evidence type="ECO:0000256" key="8">
    <source>
        <dbReference type="ARBA" id="ARBA00022787"/>
    </source>
</evidence>
<dbReference type="GO" id="GO:0005741">
    <property type="term" value="C:mitochondrial outer membrane"/>
    <property type="evidence" value="ECO:0007669"/>
    <property type="project" value="UniProtKB-SubCell"/>
</dbReference>
<evidence type="ECO:0000256" key="4">
    <source>
        <dbReference type="ARBA" id="ARBA00010459"/>
    </source>
</evidence>
<keyword evidence="19" id="KW-1185">Reference proteome</keyword>
<dbReference type="EC" id="2.5.1.18" evidence="5"/>
<feature type="transmembrane region" description="Helical" evidence="17">
    <location>
        <begin position="25"/>
        <end position="47"/>
    </location>
</feature>
<dbReference type="GO" id="GO:0004364">
    <property type="term" value="F:glutathione transferase activity"/>
    <property type="evidence" value="ECO:0007669"/>
    <property type="project" value="UniProtKB-EC"/>
</dbReference>
<dbReference type="Pfam" id="PF01124">
    <property type="entry name" value="MAPEG"/>
    <property type="match status" value="1"/>
</dbReference>
<keyword evidence="13 17" id="KW-0472">Membrane</keyword>
<keyword evidence="9" id="KW-0256">Endoplasmic reticulum</keyword>
<dbReference type="InterPro" id="IPR001129">
    <property type="entry name" value="Membr-assoc_MAPEG"/>
</dbReference>
<evidence type="ECO:0000256" key="17">
    <source>
        <dbReference type="SAM" id="Phobius"/>
    </source>
</evidence>
<dbReference type="OrthoDB" id="193139at2759"/>
<keyword evidence="12" id="KW-0496">Mitochondrion</keyword>
<keyword evidence="6" id="KW-0808">Transferase</keyword>
<evidence type="ECO:0000256" key="15">
    <source>
        <dbReference type="ARBA" id="ARBA00039397"/>
    </source>
</evidence>
<comment type="similarity">
    <text evidence="4">Belongs to the MAPEG family.</text>
</comment>
<dbReference type="OMA" id="TIAQIPC"/>
<accession>L8GPP8</accession>
<evidence type="ECO:0000256" key="6">
    <source>
        <dbReference type="ARBA" id="ARBA00022679"/>
    </source>
</evidence>
<organism evidence="18 19">
    <name type="scientific">Acanthamoeba castellanii (strain ATCC 30010 / Neff)</name>
    <dbReference type="NCBI Taxonomy" id="1257118"/>
    <lineage>
        <taxon>Eukaryota</taxon>
        <taxon>Amoebozoa</taxon>
        <taxon>Discosea</taxon>
        <taxon>Longamoebia</taxon>
        <taxon>Centramoebida</taxon>
        <taxon>Acanthamoebidae</taxon>
        <taxon>Acanthamoeba</taxon>
    </lineage>
</organism>
<evidence type="ECO:0000256" key="3">
    <source>
        <dbReference type="ARBA" id="ARBA00004477"/>
    </source>
</evidence>
<feature type="transmembrane region" description="Helical" evidence="17">
    <location>
        <begin position="144"/>
        <end position="168"/>
    </location>
</feature>
<evidence type="ECO:0000256" key="9">
    <source>
        <dbReference type="ARBA" id="ARBA00022824"/>
    </source>
</evidence>